<name>K0K2U5_SACES</name>
<dbReference type="SUPFAM" id="SSF54427">
    <property type="entry name" value="NTF2-like"/>
    <property type="match status" value="1"/>
</dbReference>
<dbReference type="OrthoDB" id="3806887at2"/>
<evidence type="ECO:0000256" key="5">
    <source>
        <dbReference type="ARBA" id="ARBA00023125"/>
    </source>
</evidence>
<evidence type="ECO:0000256" key="6">
    <source>
        <dbReference type="ARBA" id="ARBA00023163"/>
    </source>
</evidence>
<dbReference type="SUPFAM" id="SSF88659">
    <property type="entry name" value="Sigma3 and sigma4 domains of RNA polymerase sigma factors"/>
    <property type="match status" value="1"/>
</dbReference>
<proteinExistence type="inferred from homology"/>
<dbReference type="AlphaFoldDB" id="K0K2U5"/>
<dbReference type="GO" id="GO:0003677">
    <property type="term" value="F:DNA binding"/>
    <property type="evidence" value="ECO:0007669"/>
    <property type="project" value="UniProtKB-KW"/>
</dbReference>
<sequence>MTTVHGGETDEDFFRLADPYRRELFTHCYRMLGSVQDAEDLVQETFLRAWRAYERFQHLSSLRTWLYRIATRACLTALHTRARRPLPVDLGGPAADFADPGPARHDVPWLQPVPDAAVPGGPDDPAGIVTARESIRLAFVAALQHLPPRPRAVLILRDVMGWRAAEVADVLDTTPTAVHSSLRRARAQLEEVSPRRDRTVEPPAAEQRELLDRYVTAFENHDVTTLVELFTADTTWQMPPQPTWYRGAATIAGHLATWCAGGPGDVRLVPTRANGQPAFATYRRATPGDRHRITCLQVLTLTSTHITQVVTFADPALCASFGLPETLPA</sequence>
<dbReference type="InterPro" id="IPR039425">
    <property type="entry name" value="RNA_pol_sigma-70-like"/>
</dbReference>
<dbReference type="PATRIC" id="fig|1179773.3.peg.3901"/>
<dbReference type="InterPro" id="IPR014305">
    <property type="entry name" value="RNA_pol_sigma-G_actinobac"/>
</dbReference>
<dbReference type="HOGENOM" id="CLU_043648_0_0_11"/>
<gene>
    <name evidence="11" type="ordered locus">BN6_39000</name>
</gene>
<dbReference type="eggNOG" id="COG1595">
    <property type="taxonomic scope" value="Bacteria"/>
</dbReference>
<dbReference type="Pfam" id="PF12680">
    <property type="entry name" value="SnoaL_2"/>
    <property type="match status" value="1"/>
</dbReference>
<dbReference type="KEGG" id="sesp:BN6_39000"/>
<evidence type="ECO:0000256" key="7">
    <source>
        <dbReference type="RuleBase" id="RU000716"/>
    </source>
</evidence>
<keyword evidence="6 7" id="KW-0804">Transcription</keyword>
<evidence type="ECO:0000259" key="9">
    <source>
        <dbReference type="Pfam" id="PF08281"/>
    </source>
</evidence>
<keyword evidence="4 7" id="KW-0731">Sigma factor</keyword>
<dbReference type="InterPro" id="IPR013325">
    <property type="entry name" value="RNA_pol_sigma_r2"/>
</dbReference>
<dbReference type="Pfam" id="PF08281">
    <property type="entry name" value="Sigma70_r4_2"/>
    <property type="match status" value="1"/>
</dbReference>
<dbReference type="NCBIfam" id="TIGR02937">
    <property type="entry name" value="sigma70-ECF"/>
    <property type="match status" value="1"/>
</dbReference>
<feature type="domain" description="RNA polymerase sigma-70 region 2" evidence="8">
    <location>
        <begin position="18"/>
        <end position="83"/>
    </location>
</feature>
<dbReference type="InterPro" id="IPR036388">
    <property type="entry name" value="WH-like_DNA-bd_sf"/>
</dbReference>
<dbReference type="GO" id="GO:0006950">
    <property type="term" value="P:response to stress"/>
    <property type="evidence" value="ECO:0007669"/>
    <property type="project" value="UniProtKB-ARBA"/>
</dbReference>
<dbReference type="STRING" id="1179773.BN6_39000"/>
<dbReference type="SUPFAM" id="SSF88946">
    <property type="entry name" value="Sigma2 domain of RNA polymerase sigma factors"/>
    <property type="match status" value="1"/>
</dbReference>
<dbReference type="InterPro" id="IPR013324">
    <property type="entry name" value="RNA_pol_sigma_r3/r4-like"/>
</dbReference>
<dbReference type="NCBIfam" id="NF006089">
    <property type="entry name" value="PRK08241.1"/>
    <property type="match status" value="1"/>
</dbReference>
<reference evidence="11 12" key="1">
    <citation type="journal article" date="2012" name="BMC Genomics">
        <title>Complete genome sequence of Saccharothrix espanaensis DSM 44229T and comparison to the other completely sequenced Pseudonocardiaceae.</title>
        <authorList>
            <person name="Strobel T."/>
            <person name="Al-Dilaimi A."/>
            <person name="Blom J."/>
            <person name="Gessner A."/>
            <person name="Kalinowski J."/>
            <person name="Luzhetska M."/>
            <person name="Puhler A."/>
            <person name="Szczepanowski R."/>
            <person name="Bechthold A."/>
            <person name="Ruckert C."/>
        </authorList>
    </citation>
    <scope>NUCLEOTIDE SEQUENCE [LARGE SCALE GENOMIC DNA]</scope>
    <source>
        <strain evidence="12">ATCC 51144 / DSM 44229 / JCM 9112 / NBRC 15066 / NRRL 15764</strain>
    </source>
</reference>
<protein>
    <recommendedName>
        <fullName evidence="7">RNA polymerase sigma factor</fullName>
    </recommendedName>
</protein>
<evidence type="ECO:0000256" key="2">
    <source>
        <dbReference type="ARBA" id="ARBA00011344"/>
    </source>
</evidence>
<dbReference type="InterPro" id="IPR013249">
    <property type="entry name" value="RNA_pol_sigma70_r4_t2"/>
</dbReference>
<dbReference type="PANTHER" id="PTHR43133">
    <property type="entry name" value="RNA POLYMERASE ECF-TYPE SIGMA FACTO"/>
    <property type="match status" value="1"/>
</dbReference>
<dbReference type="InterPro" id="IPR014284">
    <property type="entry name" value="RNA_pol_sigma-70_dom"/>
</dbReference>
<dbReference type="InterPro" id="IPR032710">
    <property type="entry name" value="NTF2-like_dom_sf"/>
</dbReference>
<dbReference type="Gene3D" id="1.10.10.10">
    <property type="entry name" value="Winged helix-like DNA-binding domain superfamily/Winged helix DNA-binding domain"/>
    <property type="match status" value="1"/>
</dbReference>
<keyword evidence="12" id="KW-1185">Reference proteome</keyword>
<accession>K0K2U5</accession>
<comment type="subunit">
    <text evidence="2">Interacts transiently with the RNA polymerase catalytic core formed by RpoA, RpoB, RpoC and RpoZ (2 alpha, 1 beta, 1 beta' and 1 omega subunit) to form the RNA polymerase holoenzyme that can initiate transcription.</text>
</comment>
<evidence type="ECO:0000313" key="12">
    <source>
        <dbReference type="Proteomes" id="UP000006281"/>
    </source>
</evidence>
<dbReference type="Gene3D" id="3.10.450.50">
    <property type="match status" value="1"/>
</dbReference>
<evidence type="ECO:0000256" key="4">
    <source>
        <dbReference type="ARBA" id="ARBA00023082"/>
    </source>
</evidence>
<keyword evidence="5 7" id="KW-0238">DNA-binding</keyword>
<evidence type="ECO:0000259" key="8">
    <source>
        <dbReference type="Pfam" id="PF04542"/>
    </source>
</evidence>
<keyword evidence="11" id="KW-0548">Nucleotidyltransferase</keyword>
<dbReference type="PROSITE" id="PS01063">
    <property type="entry name" value="SIGMA70_ECF"/>
    <property type="match status" value="1"/>
</dbReference>
<dbReference type="InterPro" id="IPR000838">
    <property type="entry name" value="RNA_pol_sigma70_ECF_CS"/>
</dbReference>
<dbReference type="NCBIfam" id="TIGR02960">
    <property type="entry name" value="SigX5"/>
    <property type="match status" value="1"/>
</dbReference>
<dbReference type="InterPro" id="IPR007627">
    <property type="entry name" value="RNA_pol_sigma70_r2"/>
</dbReference>
<comment type="similarity">
    <text evidence="1 7">Belongs to the sigma-70 factor family. ECF subfamily.</text>
</comment>
<dbReference type="PANTHER" id="PTHR43133:SF65">
    <property type="entry name" value="ECF RNA POLYMERASE SIGMA FACTOR SIGG"/>
    <property type="match status" value="1"/>
</dbReference>
<dbReference type="Gene3D" id="1.10.1740.10">
    <property type="match status" value="1"/>
</dbReference>
<evidence type="ECO:0000313" key="11">
    <source>
        <dbReference type="EMBL" id="CCH31189.1"/>
    </source>
</evidence>
<dbReference type="GO" id="GO:0016779">
    <property type="term" value="F:nucleotidyltransferase activity"/>
    <property type="evidence" value="ECO:0007669"/>
    <property type="project" value="UniProtKB-KW"/>
</dbReference>
<dbReference type="GO" id="GO:0006352">
    <property type="term" value="P:DNA-templated transcription initiation"/>
    <property type="evidence" value="ECO:0007669"/>
    <property type="project" value="InterPro"/>
</dbReference>
<dbReference type="Proteomes" id="UP000006281">
    <property type="component" value="Chromosome"/>
</dbReference>
<dbReference type="RefSeq" id="WP_015101301.1">
    <property type="nucleotide sequence ID" value="NC_019673.1"/>
</dbReference>
<dbReference type="CDD" id="cd06171">
    <property type="entry name" value="Sigma70_r4"/>
    <property type="match status" value="1"/>
</dbReference>
<dbReference type="EMBL" id="HE804045">
    <property type="protein sequence ID" value="CCH31189.1"/>
    <property type="molecule type" value="Genomic_DNA"/>
</dbReference>
<organism evidence="11 12">
    <name type="scientific">Saccharothrix espanaensis (strain ATCC 51144 / DSM 44229 / JCM 9112 / NBRC 15066 / NRRL 15764)</name>
    <dbReference type="NCBI Taxonomy" id="1179773"/>
    <lineage>
        <taxon>Bacteria</taxon>
        <taxon>Bacillati</taxon>
        <taxon>Actinomycetota</taxon>
        <taxon>Actinomycetes</taxon>
        <taxon>Pseudonocardiales</taxon>
        <taxon>Pseudonocardiaceae</taxon>
        <taxon>Saccharothrix</taxon>
    </lineage>
</organism>
<dbReference type="GO" id="GO:0016987">
    <property type="term" value="F:sigma factor activity"/>
    <property type="evidence" value="ECO:0007669"/>
    <property type="project" value="UniProtKB-KW"/>
</dbReference>
<keyword evidence="3 7" id="KW-0805">Transcription regulation</keyword>
<dbReference type="BioCyc" id="SESP1179773:BN6_RS18870-MONOMER"/>
<feature type="domain" description="SnoaL-like" evidence="10">
    <location>
        <begin position="212"/>
        <end position="307"/>
    </location>
</feature>
<dbReference type="Pfam" id="PF04542">
    <property type="entry name" value="Sigma70_r2"/>
    <property type="match status" value="1"/>
</dbReference>
<keyword evidence="11" id="KW-0808">Transferase</keyword>
<dbReference type="eggNOG" id="COG3631">
    <property type="taxonomic scope" value="Bacteria"/>
</dbReference>
<evidence type="ECO:0000256" key="1">
    <source>
        <dbReference type="ARBA" id="ARBA00010641"/>
    </source>
</evidence>
<evidence type="ECO:0000256" key="3">
    <source>
        <dbReference type="ARBA" id="ARBA00023015"/>
    </source>
</evidence>
<feature type="domain" description="RNA polymerase sigma factor 70 region 4 type 2" evidence="9">
    <location>
        <begin position="137"/>
        <end position="189"/>
    </location>
</feature>
<dbReference type="InterPro" id="IPR037401">
    <property type="entry name" value="SnoaL-like"/>
</dbReference>
<evidence type="ECO:0000259" key="10">
    <source>
        <dbReference type="Pfam" id="PF12680"/>
    </source>
</evidence>